<dbReference type="WBParaSite" id="Csp11.Scaffold630.g19813.t1">
    <property type="protein sequence ID" value="Csp11.Scaffold630.g19813.t1"/>
    <property type="gene ID" value="Csp11.Scaffold630.g19813"/>
</dbReference>
<organism evidence="2 3">
    <name type="scientific">Caenorhabditis tropicalis</name>
    <dbReference type="NCBI Taxonomy" id="1561998"/>
    <lineage>
        <taxon>Eukaryota</taxon>
        <taxon>Metazoa</taxon>
        <taxon>Ecdysozoa</taxon>
        <taxon>Nematoda</taxon>
        <taxon>Chromadorea</taxon>
        <taxon>Rhabditida</taxon>
        <taxon>Rhabditina</taxon>
        <taxon>Rhabditomorpha</taxon>
        <taxon>Rhabditoidea</taxon>
        <taxon>Rhabditidae</taxon>
        <taxon>Peloderinae</taxon>
        <taxon>Caenorhabditis</taxon>
    </lineage>
</organism>
<feature type="compositionally biased region" description="Basic and acidic residues" evidence="1">
    <location>
        <begin position="1"/>
        <end position="11"/>
    </location>
</feature>
<feature type="region of interest" description="Disordered" evidence="1">
    <location>
        <begin position="1"/>
        <end position="32"/>
    </location>
</feature>
<evidence type="ECO:0000313" key="3">
    <source>
        <dbReference type="WBParaSite" id="Csp11.Scaffold630.g19813.t1"/>
    </source>
</evidence>
<sequence length="232" mass="27689">MSPNYRTDKQGNRQSFSDQKYRIPKVSHSKQHKNKVLFVSEHHKKEKIQNDEESHFFSQPVCGHILVTEVDVIVPFQSTSTHSSQVTASSCHALQETKNSSVYLSKWSTTTISSIPRRNEKRVIEEAKTVFEWPQGSRDIQTISDDLKIDYHKVNHQYRKNRDEFYSQVKCPGKRQVRERITKEQKKEIEEKIEREKPELETSLHRYNYFKTSQFKNKPRPYHLNNQIRQRR</sequence>
<protein>
    <submittedName>
        <fullName evidence="3">Transposase</fullName>
    </submittedName>
</protein>
<keyword evidence="2" id="KW-1185">Reference proteome</keyword>
<proteinExistence type="predicted"/>
<dbReference type="eggNOG" id="ENOG502TJ44">
    <property type="taxonomic scope" value="Eukaryota"/>
</dbReference>
<reference evidence="3" key="1">
    <citation type="submission" date="2016-11" db="UniProtKB">
        <authorList>
            <consortium name="WormBaseParasite"/>
        </authorList>
    </citation>
    <scope>IDENTIFICATION</scope>
</reference>
<evidence type="ECO:0000256" key="1">
    <source>
        <dbReference type="SAM" id="MobiDB-lite"/>
    </source>
</evidence>
<evidence type="ECO:0000313" key="2">
    <source>
        <dbReference type="Proteomes" id="UP000095282"/>
    </source>
</evidence>
<dbReference type="AlphaFoldDB" id="A0A1I7UVP1"/>
<dbReference type="Proteomes" id="UP000095282">
    <property type="component" value="Unplaced"/>
</dbReference>
<feature type="compositionally biased region" description="Basic residues" evidence="1">
    <location>
        <begin position="22"/>
        <end position="32"/>
    </location>
</feature>
<accession>A0A1I7UVP1</accession>
<name>A0A1I7UVP1_9PELO</name>